<dbReference type="PIRSF" id="PIRSF020818">
    <property type="entry name" value="PHB_depoly_PhaZ"/>
    <property type="match status" value="1"/>
</dbReference>
<reference evidence="3 5" key="2">
    <citation type="submission" date="2018-12" db="EMBL/GenBank/DDBJ databases">
        <title>Legionella sp,whole genome shotgun sequence.</title>
        <authorList>
            <person name="Wu H."/>
        </authorList>
    </citation>
    <scope>NUCLEOTIDE SEQUENCE [LARGE SCALE GENOMIC DNA]</scope>
    <source>
        <strain evidence="5">km489</strain>
        <strain evidence="3">Km489</strain>
    </source>
</reference>
<dbReference type="InterPro" id="IPR029058">
    <property type="entry name" value="AB_hydrolase_fold"/>
</dbReference>
<gene>
    <name evidence="3" type="primary">phaZ</name>
    <name evidence="2" type="ORF">DGG96_04670</name>
    <name evidence="3" type="ORF">ELY20_06945</name>
</gene>
<evidence type="ECO:0000313" key="2">
    <source>
        <dbReference type="EMBL" id="PWY56705.1"/>
    </source>
</evidence>
<dbReference type="OrthoDB" id="9800634at2"/>
<evidence type="ECO:0000313" key="4">
    <source>
        <dbReference type="Proteomes" id="UP000247152"/>
    </source>
</evidence>
<name>A0A317U628_9GAMM</name>
<sequence length="453" mass="52236">MLHNPIDNRSLYNWYDLTMRSLQPYSDYCLMLSKRFRRIADTMDLPINLPFLSDMQKELGESAMHSSIKYFRELTGYFYFSHMMTNIYEKPSFDIKDIKLGDDYYDIVEEVVDRKSFCHLLRFKKKGIDDHVFPKMLLVAPMSGHHATLLRDTVQALLPFYDVYITDWNNARDVPLSEGAFDLDDFIEYVISYFKLLGPGLNVMAVCQPTVPVLAALALMSTAKDPKLPRCTILLGGPIDTSHSPTAVNELAVSRGDDWFQQNVISMVPSRFPGAMRLVYPGFMQLSGFMSMNWQRHMESLQSAITDYAENNRESAFKTIRFYLEYFSTMDLTAEFYMQTINTVFQEQLLAKGHYKSRGKNIRLQDIKNTSILIIEGEHDDITGLGQTKSVINLCKNLSESKKKYYLAKEVGHYGLFNGSKFRKKIIPEINSFIQKQSGLVKRDRLKHGSQKT</sequence>
<feature type="domain" description="PHB de-polymerase C-terminal" evidence="1">
    <location>
        <begin position="236"/>
        <end position="437"/>
    </location>
</feature>
<dbReference type="InterPro" id="IPR009656">
    <property type="entry name" value="PHB_depo_C"/>
</dbReference>
<dbReference type="InterPro" id="IPR010915">
    <property type="entry name" value="PHB_depoly_PhaZ"/>
</dbReference>
<dbReference type="RefSeq" id="WP_110141797.1">
    <property type="nucleotide sequence ID" value="NZ_QHJG01000006.1"/>
</dbReference>
<organism evidence="2 4">
    <name type="scientific">Legionella qingyii</name>
    <dbReference type="NCBI Taxonomy" id="2184757"/>
    <lineage>
        <taxon>Bacteria</taxon>
        <taxon>Pseudomonadati</taxon>
        <taxon>Pseudomonadota</taxon>
        <taxon>Gammaproteobacteria</taxon>
        <taxon>Legionellales</taxon>
        <taxon>Legionellaceae</taxon>
        <taxon>Legionella</taxon>
    </lineage>
</organism>
<dbReference type="PANTHER" id="PTHR36837:SF4">
    <property type="entry name" value="BLR0908 PROTEIN"/>
    <property type="match status" value="1"/>
</dbReference>
<comment type="caution">
    <text evidence="2">The sequence shown here is derived from an EMBL/GenBank/DDBJ whole genome shotgun (WGS) entry which is preliminary data.</text>
</comment>
<evidence type="ECO:0000259" key="1">
    <source>
        <dbReference type="Pfam" id="PF06850"/>
    </source>
</evidence>
<keyword evidence="5" id="KW-1185">Reference proteome</keyword>
<dbReference type="SUPFAM" id="SSF53474">
    <property type="entry name" value="alpha/beta-Hydrolases"/>
    <property type="match status" value="1"/>
</dbReference>
<dbReference type="Gene3D" id="3.40.50.1820">
    <property type="entry name" value="alpha/beta hydrolase"/>
    <property type="match status" value="1"/>
</dbReference>
<dbReference type="EMBL" id="RZGX01000007">
    <property type="protein sequence ID" value="RUR23740.1"/>
    <property type="molecule type" value="Genomic_DNA"/>
</dbReference>
<dbReference type="EMBL" id="QHJG01000006">
    <property type="protein sequence ID" value="PWY56705.1"/>
    <property type="molecule type" value="Genomic_DNA"/>
</dbReference>
<dbReference type="InterPro" id="IPR051321">
    <property type="entry name" value="PHA/PHB_synthase"/>
</dbReference>
<proteinExistence type="predicted"/>
<dbReference type="PANTHER" id="PTHR36837">
    <property type="entry name" value="POLY(3-HYDROXYALKANOATE) POLYMERASE SUBUNIT PHAC"/>
    <property type="match status" value="1"/>
</dbReference>
<reference evidence="2 4" key="1">
    <citation type="submission" date="2018-05" db="EMBL/GenBank/DDBJ databases">
        <title>Legionella qingyii sp.nov., whole genome shotgun sequence.</title>
        <authorList>
            <person name="Wu H."/>
            <person name="Zhu Q."/>
            <person name="Hu C."/>
        </authorList>
    </citation>
    <scope>NUCLEOTIDE SEQUENCE [LARGE SCALE GENOMIC DNA]</scope>
    <source>
        <strain evidence="2 4">HEB18</strain>
    </source>
</reference>
<protein>
    <submittedName>
        <fullName evidence="2">Polyhydroxyalkanoate depolymerase</fullName>
    </submittedName>
</protein>
<evidence type="ECO:0000313" key="5">
    <source>
        <dbReference type="Proteomes" id="UP000287374"/>
    </source>
</evidence>
<dbReference type="Proteomes" id="UP000247152">
    <property type="component" value="Unassembled WGS sequence"/>
</dbReference>
<dbReference type="AlphaFoldDB" id="A0A317U628"/>
<evidence type="ECO:0000313" key="3">
    <source>
        <dbReference type="EMBL" id="RUR23740.1"/>
    </source>
</evidence>
<dbReference type="NCBIfam" id="TIGR01849">
    <property type="entry name" value="PHB_depoly_PhaZ"/>
    <property type="match status" value="1"/>
</dbReference>
<dbReference type="Pfam" id="PF06850">
    <property type="entry name" value="PHB_depo_C"/>
    <property type="match status" value="1"/>
</dbReference>
<dbReference type="Proteomes" id="UP000287374">
    <property type="component" value="Unassembled WGS sequence"/>
</dbReference>
<accession>A0A317U628</accession>